<dbReference type="AlphaFoldDB" id="A0A4Q9MQI3"/>
<accession>A0A4Q9MQI3</accession>
<organism evidence="2">
    <name type="scientific">Dichomitus squalens</name>
    <dbReference type="NCBI Taxonomy" id="114155"/>
    <lineage>
        <taxon>Eukaryota</taxon>
        <taxon>Fungi</taxon>
        <taxon>Dikarya</taxon>
        <taxon>Basidiomycota</taxon>
        <taxon>Agaricomycotina</taxon>
        <taxon>Agaricomycetes</taxon>
        <taxon>Polyporales</taxon>
        <taxon>Polyporaceae</taxon>
        <taxon>Dichomitus</taxon>
    </lineage>
</organism>
<proteinExistence type="predicted"/>
<protein>
    <submittedName>
        <fullName evidence="2">Uncharacterized protein</fullName>
    </submittedName>
</protein>
<dbReference type="EMBL" id="ML143413">
    <property type="protein sequence ID" value="TBU29457.1"/>
    <property type="molecule type" value="Genomic_DNA"/>
</dbReference>
<reference evidence="2" key="1">
    <citation type="submission" date="2019-01" db="EMBL/GenBank/DDBJ databases">
        <title>Draft genome sequences of three monokaryotic isolates of the white-rot basidiomycete fungus Dichomitus squalens.</title>
        <authorList>
            <consortium name="DOE Joint Genome Institute"/>
            <person name="Lopez S.C."/>
            <person name="Andreopoulos B."/>
            <person name="Pangilinan J."/>
            <person name="Lipzen A."/>
            <person name="Riley R."/>
            <person name="Ahrendt S."/>
            <person name="Ng V."/>
            <person name="Barry K."/>
            <person name="Daum C."/>
            <person name="Grigoriev I.V."/>
            <person name="Hilden K.S."/>
            <person name="Makela M.R."/>
            <person name="de Vries R.P."/>
        </authorList>
    </citation>
    <scope>NUCLEOTIDE SEQUENCE [LARGE SCALE GENOMIC DNA]</scope>
    <source>
        <strain evidence="2">OM18370.1</strain>
    </source>
</reference>
<dbReference type="Proteomes" id="UP000292957">
    <property type="component" value="Unassembled WGS sequence"/>
</dbReference>
<keyword evidence="1" id="KW-0812">Transmembrane</keyword>
<keyword evidence="1" id="KW-1133">Transmembrane helix</keyword>
<gene>
    <name evidence="2" type="ORF">BD311DRAFT_272633</name>
</gene>
<evidence type="ECO:0000256" key="1">
    <source>
        <dbReference type="SAM" id="Phobius"/>
    </source>
</evidence>
<feature type="transmembrane region" description="Helical" evidence="1">
    <location>
        <begin position="36"/>
        <end position="56"/>
    </location>
</feature>
<keyword evidence="1" id="KW-0472">Membrane</keyword>
<evidence type="ECO:0000313" key="2">
    <source>
        <dbReference type="EMBL" id="TBU29457.1"/>
    </source>
</evidence>
<sequence length="57" mass="6230">MFMTMVSCPACGFRRDNLSNPSESANMILVPVVPPTTANCTQMVFACLFALLIIVMM</sequence>
<name>A0A4Q9MQI3_9APHY</name>